<keyword evidence="3" id="KW-1185">Reference proteome</keyword>
<dbReference type="EMBL" id="BMPE01000027">
    <property type="protein sequence ID" value="GGL18360.1"/>
    <property type="molecule type" value="Genomic_DNA"/>
</dbReference>
<evidence type="ECO:0000256" key="1">
    <source>
        <dbReference type="SAM" id="MobiDB-lite"/>
    </source>
</evidence>
<dbReference type="Proteomes" id="UP000604341">
    <property type="component" value="Unassembled WGS sequence"/>
</dbReference>
<protein>
    <submittedName>
        <fullName evidence="2">Uncharacterized protein</fullName>
    </submittedName>
</protein>
<evidence type="ECO:0000313" key="2">
    <source>
        <dbReference type="EMBL" id="GGL18360.1"/>
    </source>
</evidence>
<accession>A0ABQ2FR74</accession>
<dbReference type="RefSeq" id="WP_189070890.1">
    <property type="nucleotide sequence ID" value="NZ_BMPE01000027.1"/>
</dbReference>
<gene>
    <name evidence="2" type="ORF">GCM10010844_41490</name>
</gene>
<comment type="caution">
    <text evidence="2">The sequence shown here is derived from an EMBL/GenBank/DDBJ whole genome shotgun (WGS) entry which is preliminary data.</text>
</comment>
<evidence type="ECO:0000313" key="3">
    <source>
        <dbReference type="Proteomes" id="UP000604341"/>
    </source>
</evidence>
<name>A0ABQ2FR74_9DEIO</name>
<proteinExistence type="predicted"/>
<feature type="region of interest" description="Disordered" evidence="1">
    <location>
        <begin position="17"/>
        <end position="39"/>
    </location>
</feature>
<reference evidence="3" key="1">
    <citation type="journal article" date="2019" name="Int. J. Syst. Evol. Microbiol.">
        <title>The Global Catalogue of Microorganisms (GCM) 10K type strain sequencing project: providing services to taxonomists for standard genome sequencing and annotation.</title>
        <authorList>
            <consortium name="The Broad Institute Genomics Platform"/>
            <consortium name="The Broad Institute Genome Sequencing Center for Infectious Disease"/>
            <person name="Wu L."/>
            <person name="Ma J."/>
        </authorList>
    </citation>
    <scope>NUCLEOTIDE SEQUENCE [LARGE SCALE GENOMIC DNA]</scope>
    <source>
        <strain evidence="3">JCM 19173</strain>
    </source>
</reference>
<organism evidence="2 3">
    <name type="scientific">Deinococcus radiotolerans</name>
    <dbReference type="NCBI Taxonomy" id="1309407"/>
    <lineage>
        <taxon>Bacteria</taxon>
        <taxon>Thermotogati</taxon>
        <taxon>Deinococcota</taxon>
        <taxon>Deinococci</taxon>
        <taxon>Deinococcales</taxon>
        <taxon>Deinococcaceae</taxon>
        <taxon>Deinococcus</taxon>
    </lineage>
</organism>
<sequence>MLLDDLQRRLTGLTVLTPGEATTPGEWTERDDQGRRKAKGEQGLGAYFQHVAPAGYVQLRHVDVFDATDVVDLGRVNVEAIAATLPAAQALAAQIRNRLGGRTVQPTPYRYVNELTDEQDGYTRVVLTFETRAIGV</sequence>